<evidence type="ECO:0000259" key="3">
    <source>
        <dbReference type="SMART" id="SM00062"/>
    </source>
</evidence>
<name>A0A853G2K5_9BURK</name>
<feature type="domain" description="Solute-binding protein family 3/N-terminal" evidence="3">
    <location>
        <begin position="38"/>
        <end position="269"/>
    </location>
</feature>
<dbReference type="GO" id="GO:0033294">
    <property type="term" value="F:ectoine binding"/>
    <property type="evidence" value="ECO:0007669"/>
    <property type="project" value="InterPro"/>
</dbReference>
<evidence type="ECO:0000313" key="4">
    <source>
        <dbReference type="EMBL" id="NYT50072.1"/>
    </source>
</evidence>
<feature type="signal peptide" evidence="2">
    <location>
        <begin position="1"/>
        <end position="27"/>
    </location>
</feature>
<dbReference type="Gene3D" id="3.40.190.10">
    <property type="entry name" value="Periplasmic binding protein-like II"/>
    <property type="match status" value="2"/>
</dbReference>
<reference evidence="4 5" key="1">
    <citation type="submission" date="2020-07" db="EMBL/GenBank/DDBJ databases">
        <title>Taxonomic revisions and descriptions of new bacterial species based on genomic comparisons in the high-G+C-content subgroup of the family Alcaligenaceae.</title>
        <authorList>
            <person name="Szabo A."/>
            <person name="Felfoldi T."/>
        </authorList>
    </citation>
    <scope>NUCLEOTIDE SEQUENCE [LARGE SCALE GENOMIC DNA]</scope>
    <source>
        <strain evidence="4 5">LMG 24012</strain>
    </source>
</reference>
<evidence type="ECO:0000313" key="5">
    <source>
        <dbReference type="Proteomes" id="UP000559809"/>
    </source>
</evidence>
<dbReference type="RefSeq" id="WP_180155670.1">
    <property type="nucleotide sequence ID" value="NZ_JACCEM010000006.1"/>
</dbReference>
<evidence type="ECO:0000256" key="2">
    <source>
        <dbReference type="SAM" id="SignalP"/>
    </source>
</evidence>
<sequence length="287" mass="30838">MNQRLKNLILRALPALAAGMLAFQAHAAGLDDIKKRGTVRIAVANEIPYGYMDMDGQAKGMGPDVAKHIMEQLGIHRIEWITTNFGSLIPGLRANRFDMVAAEMAILPQRCKEVLFSEPNSSYGEGLLVAKGNPHDLHAYESFVQSDKKVAIMAGADQLEILQALGVPPERMVTIANNADAISTVSTGRAAAYAATSLTVSELASKSDKVEAAAQFKDPVVGGAPARSWGAFTFSQDSADFRDAVNAELAKFKRTEGWAKTMSHYGFSPTDAEESFNKTTEQLCAAG</sequence>
<accession>A0A853G2K5</accession>
<organism evidence="4 5">
    <name type="scientific">Parapusillimonas granuli</name>
    <dbReference type="NCBI Taxonomy" id="380911"/>
    <lineage>
        <taxon>Bacteria</taxon>
        <taxon>Pseudomonadati</taxon>
        <taxon>Pseudomonadota</taxon>
        <taxon>Betaproteobacteria</taxon>
        <taxon>Burkholderiales</taxon>
        <taxon>Alcaligenaceae</taxon>
        <taxon>Parapusillimonas</taxon>
    </lineage>
</organism>
<dbReference type="NCBIfam" id="TIGR02995">
    <property type="entry name" value="ectoine_ehuB"/>
    <property type="match status" value="1"/>
</dbReference>
<dbReference type="PANTHER" id="PTHR35936">
    <property type="entry name" value="MEMBRANE-BOUND LYTIC MUREIN TRANSGLYCOSYLASE F"/>
    <property type="match status" value="1"/>
</dbReference>
<dbReference type="SUPFAM" id="SSF53850">
    <property type="entry name" value="Periplasmic binding protein-like II"/>
    <property type="match status" value="1"/>
</dbReference>
<gene>
    <name evidence="4" type="primary">ehuB</name>
    <name evidence="4" type="ORF">H0A72_12200</name>
</gene>
<dbReference type="GO" id="GO:0051470">
    <property type="term" value="P:ectoine transmembrane transport"/>
    <property type="evidence" value="ECO:0007669"/>
    <property type="project" value="InterPro"/>
</dbReference>
<dbReference type="PANTHER" id="PTHR35936:SF17">
    <property type="entry name" value="ARGININE-BINDING EXTRACELLULAR PROTEIN ARTP"/>
    <property type="match status" value="1"/>
</dbReference>
<feature type="chain" id="PRO_5033001610" evidence="2">
    <location>
        <begin position="28"/>
        <end position="287"/>
    </location>
</feature>
<keyword evidence="1 2" id="KW-0732">Signal</keyword>
<dbReference type="InterPro" id="IPR001638">
    <property type="entry name" value="Solute-binding_3/MltF_N"/>
</dbReference>
<dbReference type="SMART" id="SM00062">
    <property type="entry name" value="PBPb"/>
    <property type="match status" value="1"/>
</dbReference>
<evidence type="ECO:0000256" key="1">
    <source>
        <dbReference type="ARBA" id="ARBA00022729"/>
    </source>
</evidence>
<dbReference type="Proteomes" id="UP000559809">
    <property type="component" value="Unassembled WGS sequence"/>
</dbReference>
<keyword evidence="5" id="KW-1185">Reference proteome</keyword>
<proteinExistence type="predicted"/>
<dbReference type="InterPro" id="IPR014337">
    <property type="entry name" value="Ectoine_EhuB"/>
</dbReference>
<comment type="caution">
    <text evidence="4">The sequence shown here is derived from an EMBL/GenBank/DDBJ whole genome shotgun (WGS) entry which is preliminary data.</text>
</comment>
<protein>
    <submittedName>
        <fullName evidence="4">Ectoine/hydroxyectoine ABC transporter substrate-binding protein EhuB</fullName>
    </submittedName>
</protein>
<dbReference type="AlphaFoldDB" id="A0A853G2K5"/>
<dbReference type="Pfam" id="PF00497">
    <property type="entry name" value="SBP_bac_3"/>
    <property type="match status" value="1"/>
</dbReference>
<dbReference type="EMBL" id="JACCEM010000006">
    <property type="protein sequence ID" value="NYT50072.1"/>
    <property type="molecule type" value="Genomic_DNA"/>
</dbReference>